<dbReference type="InterPro" id="IPR041698">
    <property type="entry name" value="Methyltransf_25"/>
</dbReference>
<dbReference type="AlphaFoldDB" id="A0A8T2PHD3"/>
<sequence length="125" mass="13557">MQSQCHFTLKSETNHTKRILDVAILDYRAPVLAAECLSESFQGDREKAVVLDVACGTGLVCTRLKQMGFQHFVGLDGSDDMLKVAKSKGIYQELKQCILGTSALPFHPETIDVDVVAGALSVAIC</sequence>
<feature type="domain" description="Methyltransferase" evidence="1">
    <location>
        <begin position="50"/>
        <end position="120"/>
    </location>
</feature>
<comment type="caution">
    <text evidence="2">The sequence shown here is derived from an EMBL/GenBank/DDBJ whole genome shotgun (WGS) entry which is preliminary data.</text>
</comment>
<dbReference type="SUPFAM" id="SSF53335">
    <property type="entry name" value="S-adenosyl-L-methionine-dependent methyltransferases"/>
    <property type="match status" value="1"/>
</dbReference>
<organism evidence="2 3">
    <name type="scientific">Albula glossodonta</name>
    <name type="common">roundjaw bonefish</name>
    <dbReference type="NCBI Taxonomy" id="121402"/>
    <lineage>
        <taxon>Eukaryota</taxon>
        <taxon>Metazoa</taxon>
        <taxon>Chordata</taxon>
        <taxon>Craniata</taxon>
        <taxon>Vertebrata</taxon>
        <taxon>Euteleostomi</taxon>
        <taxon>Actinopterygii</taxon>
        <taxon>Neopterygii</taxon>
        <taxon>Teleostei</taxon>
        <taxon>Albuliformes</taxon>
        <taxon>Albulidae</taxon>
        <taxon>Albula</taxon>
    </lineage>
</organism>
<dbReference type="InterPro" id="IPR029063">
    <property type="entry name" value="SAM-dependent_MTases_sf"/>
</dbReference>
<dbReference type="Pfam" id="PF13649">
    <property type="entry name" value="Methyltransf_25"/>
    <property type="match status" value="1"/>
</dbReference>
<reference evidence="2" key="1">
    <citation type="thesis" date="2021" institute="BYU ScholarsArchive" country="Provo, UT, USA">
        <title>Applications of and Algorithms for Genome Assembly and Genomic Analyses with an Emphasis on Marine Teleosts.</title>
        <authorList>
            <person name="Pickett B.D."/>
        </authorList>
    </citation>
    <scope>NUCLEOTIDE SEQUENCE</scope>
    <source>
        <strain evidence="2">HI-2016</strain>
    </source>
</reference>
<protein>
    <recommendedName>
        <fullName evidence="1">Methyltransferase domain-containing protein</fullName>
    </recommendedName>
</protein>
<evidence type="ECO:0000313" key="3">
    <source>
        <dbReference type="Proteomes" id="UP000824540"/>
    </source>
</evidence>
<evidence type="ECO:0000313" key="2">
    <source>
        <dbReference type="EMBL" id="KAG9351590.1"/>
    </source>
</evidence>
<dbReference type="OrthoDB" id="3647at2759"/>
<accession>A0A8T2PHD3</accession>
<gene>
    <name evidence="2" type="ORF">JZ751_022841</name>
</gene>
<evidence type="ECO:0000259" key="1">
    <source>
        <dbReference type="Pfam" id="PF13649"/>
    </source>
</evidence>
<dbReference type="CDD" id="cd02440">
    <property type="entry name" value="AdoMet_MTases"/>
    <property type="match status" value="1"/>
</dbReference>
<name>A0A8T2PHD3_9TELE</name>
<proteinExistence type="predicted"/>
<dbReference type="Gene3D" id="3.40.50.150">
    <property type="entry name" value="Vaccinia Virus protein VP39"/>
    <property type="match status" value="1"/>
</dbReference>
<dbReference type="Proteomes" id="UP000824540">
    <property type="component" value="Unassembled WGS sequence"/>
</dbReference>
<keyword evidence="3" id="KW-1185">Reference proteome</keyword>
<dbReference type="EMBL" id="JAFBMS010000006">
    <property type="protein sequence ID" value="KAG9351590.1"/>
    <property type="molecule type" value="Genomic_DNA"/>
</dbReference>